<protein>
    <submittedName>
        <fullName evidence="4">Fumarate/nitrate reduction transcriptional regulator Fnr</fullName>
    </submittedName>
</protein>
<dbReference type="InterPro" id="IPR014710">
    <property type="entry name" value="RmlC-like_jellyroll"/>
</dbReference>
<dbReference type="KEGG" id="kuy:FY550_11690"/>
<keyword evidence="1" id="KW-0805">Transcription regulation</keyword>
<dbReference type="AlphaFoldDB" id="A0A1S1NU05"/>
<dbReference type="OrthoDB" id="7643467at2"/>
<dbReference type="Proteomes" id="UP000322553">
    <property type="component" value="Chromosome"/>
</dbReference>
<dbReference type="EMBL" id="CP043420">
    <property type="protein sequence ID" value="QEL11736.1"/>
    <property type="molecule type" value="Genomic_DNA"/>
</dbReference>
<dbReference type="PROSITE" id="PS00042">
    <property type="entry name" value="HTH_CRP_1"/>
    <property type="match status" value="1"/>
</dbReference>
<dbReference type="InterPro" id="IPR000595">
    <property type="entry name" value="cNMP-bd_dom"/>
</dbReference>
<dbReference type="GO" id="GO:0005829">
    <property type="term" value="C:cytosol"/>
    <property type="evidence" value="ECO:0007669"/>
    <property type="project" value="TreeGrafter"/>
</dbReference>
<name>A0A1S1NU05_9GAMM</name>
<dbReference type="RefSeq" id="WP_070979296.1">
    <property type="nucleotide sequence ID" value="NZ_CP043420.1"/>
</dbReference>
<dbReference type="CDD" id="cd00092">
    <property type="entry name" value="HTH_CRP"/>
    <property type="match status" value="1"/>
</dbReference>
<sequence length="256" mass="29033">MSVHFPDGAQRPDAGIHCQTCSLSAICLPLALKMEDMDEFDAIIRRRAPLVRGETLCRQGDTFSQVFVVRTGSFKQVVLDEEGEEQITHFHLPGELMGLEGINENVQPGFLIALERSTVCEIPFHQLDALAERLPGLRNELYRSMSRHMGEDHHLIRLLNCKSADERLASFLLDLARRFQRNGHSPKNFRLPMSRTDIGNYLGLALETVSRMLGRLQQQSLIELKGRELHILQPEALYQFSESHPCLGHALNRQKG</sequence>
<dbReference type="GO" id="GO:0003700">
    <property type="term" value="F:DNA-binding transcription factor activity"/>
    <property type="evidence" value="ECO:0007669"/>
    <property type="project" value="InterPro"/>
</dbReference>
<dbReference type="SMART" id="SM00419">
    <property type="entry name" value="HTH_CRP"/>
    <property type="match status" value="1"/>
</dbReference>
<evidence type="ECO:0000256" key="3">
    <source>
        <dbReference type="ARBA" id="ARBA00023163"/>
    </source>
</evidence>
<reference evidence="4 5" key="1">
    <citation type="submission" date="2019-08" db="EMBL/GenBank/DDBJ databases">
        <title>Complete genome sequence of Kushneria sp. YCWA18, a halophilic phosphate-solubilizing bacterium isolated from Daqiao saltern in China.</title>
        <authorList>
            <person name="Du G.-X."/>
            <person name="Qu L.-Y."/>
        </authorList>
    </citation>
    <scope>NUCLEOTIDE SEQUENCE [LARGE SCALE GENOMIC DNA]</scope>
    <source>
        <strain evidence="4 5">YCWA18</strain>
    </source>
</reference>
<dbReference type="InterPro" id="IPR036388">
    <property type="entry name" value="WH-like_DNA-bd_sf"/>
</dbReference>
<keyword evidence="2" id="KW-0238">DNA-binding</keyword>
<dbReference type="SMART" id="SM00100">
    <property type="entry name" value="cNMP"/>
    <property type="match status" value="1"/>
</dbReference>
<proteinExistence type="predicted"/>
<dbReference type="PRINTS" id="PR00034">
    <property type="entry name" value="HTHCRP"/>
</dbReference>
<dbReference type="InterPro" id="IPR036390">
    <property type="entry name" value="WH_DNA-bd_sf"/>
</dbReference>
<dbReference type="NCBIfam" id="NF008365">
    <property type="entry name" value="PRK11161.1"/>
    <property type="match status" value="1"/>
</dbReference>
<dbReference type="CDD" id="cd00038">
    <property type="entry name" value="CAP_ED"/>
    <property type="match status" value="1"/>
</dbReference>
<keyword evidence="5" id="KW-1185">Reference proteome</keyword>
<dbReference type="PROSITE" id="PS50042">
    <property type="entry name" value="CNMP_BINDING_3"/>
    <property type="match status" value="1"/>
</dbReference>
<dbReference type="Pfam" id="PF13545">
    <property type="entry name" value="HTH_Crp_2"/>
    <property type="match status" value="1"/>
</dbReference>
<dbReference type="SUPFAM" id="SSF51206">
    <property type="entry name" value="cAMP-binding domain-like"/>
    <property type="match status" value="1"/>
</dbReference>
<dbReference type="PROSITE" id="PS51063">
    <property type="entry name" value="HTH_CRP_2"/>
    <property type="match status" value="1"/>
</dbReference>
<dbReference type="SUPFAM" id="SSF46785">
    <property type="entry name" value="Winged helix' DNA-binding domain"/>
    <property type="match status" value="1"/>
</dbReference>
<dbReference type="InterPro" id="IPR050397">
    <property type="entry name" value="Env_Response_Regulators"/>
</dbReference>
<dbReference type="InterPro" id="IPR012318">
    <property type="entry name" value="HTH_CRP"/>
</dbReference>
<dbReference type="InterPro" id="IPR018490">
    <property type="entry name" value="cNMP-bd_dom_sf"/>
</dbReference>
<dbReference type="InterPro" id="IPR018335">
    <property type="entry name" value="Tscrpt_reg_HTH_Crp-type_CS"/>
</dbReference>
<dbReference type="Gene3D" id="2.60.120.10">
    <property type="entry name" value="Jelly Rolls"/>
    <property type="match status" value="1"/>
</dbReference>
<dbReference type="STRING" id="657387.BH688_10625"/>
<evidence type="ECO:0000256" key="2">
    <source>
        <dbReference type="ARBA" id="ARBA00023125"/>
    </source>
</evidence>
<dbReference type="PANTHER" id="PTHR24567">
    <property type="entry name" value="CRP FAMILY TRANSCRIPTIONAL REGULATORY PROTEIN"/>
    <property type="match status" value="1"/>
</dbReference>
<evidence type="ECO:0000313" key="4">
    <source>
        <dbReference type="EMBL" id="QEL11736.1"/>
    </source>
</evidence>
<dbReference type="FunFam" id="1.10.10.10:FF:000028">
    <property type="entry name" value="Fumarate/nitrate reduction transcriptional regulator Fnr"/>
    <property type="match status" value="1"/>
</dbReference>
<organism evidence="4 5">
    <name type="scientific">Kushneria phosphatilytica</name>
    <dbReference type="NCBI Taxonomy" id="657387"/>
    <lineage>
        <taxon>Bacteria</taxon>
        <taxon>Pseudomonadati</taxon>
        <taxon>Pseudomonadota</taxon>
        <taxon>Gammaproteobacteria</taxon>
        <taxon>Oceanospirillales</taxon>
        <taxon>Halomonadaceae</taxon>
        <taxon>Kushneria</taxon>
    </lineage>
</organism>
<accession>A0A1S1NU05</accession>
<evidence type="ECO:0000313" key="5">
    <source>
        <dbReference type="Proteomes" id="UP000322553"/>
    </source>
</evidence>
<dbReference type="PANTHER" id="PTHR24567:SF75">
    <property type="entry name" value="FUMARATE AND NITRATE REDUCTION REGULATORY PROTEIN"/>
    <property type="match status" value="1"/>
</dbReference>
<dbReference type="Pfam" id="PF00027">
    <property type="entry name" value="cNMP_binding"/>
    <property type="match status" value="1"/>
</dbReference>
<evidence type="ECO:0000256" key="1">
    <source>
        <dbReference type="ARBA" id="ARBA00023015"/>
    </source>
</evidence>
<dbReference type="Gene3D" id="1.10.10.10">
    <property type="entry name" value="Winged helix-like DNA-binding domain superfamily/Winged helix DNA-binding domain"/>
    <property type="match status" value="1"/>
</dbReference>
<keyword evidence="3" id="KW-0804">Transcription</keyword>
<dbReference type="GO" id="GO:0003677">
    <property type="term" value="F:DNA binding"/>
    <property type="evidence" value="ECO:0007669"/>
    <property type="project" value="UniProtKB-KW"/>
</dbReference>
<gene>
    <name evidence="4" type="primary">fnr</name>
    <name evidence="4" type="ORF">FY550_11690</name>
</gene>